<proteinExistence type="predicted"/>
<name>A0A6A5RDL6_9PLEO</name>
<dbReference type="OrthoDB" id="3796620at2759"/>
<keyword evidence="3" id="KW-1185">Reference proteome</keyword>
<dbReference type="GeneID" id="54355844"/>
<dbReference type="RefSeq" id="XP_033444060.1">
    <property type="nucleotide sequence ID" value="XM_033598177.1"/>
</dbReference>
<accession>A0A6A5RDL6</accession>
<protein>
    <submittedName>
        <fullName evidence="2">Uncharacterized protein</fullName>
    </submittedName>
</protein>
<feature type="region of interest" description="Disordered" evidence="1">
    <location>
        <begin position="128"/>
        <end position="169"/>
    </location>
</feature>
<organism evidence="2 3">
    <name type="scientific">Didymella exigua CBS 183.55</name>
    <dbReference type="NCBI Taxonomy" id="1150837"/>
    <lineage>
        <taxon>Eukaryota</taxon>
        <taxon>Fungi</taxon>
        <taxon>Dikarya</taxon>
        <taxon>Ascomycota</taxon>
        <taxon>Pezizomycotina</taxon>
        <taxon>Dothideomycetes</taxon>
        <taxon>Pleosporomycetidae</taxon>
        <taxon>Pleosporales</taxon>
        <taxon>Pleosporineae</taxon>
        <taxon>Didymellaceae</taxon>
        <taxon>Didymella</taxon>
    </lineage>
</organism>
<evidence type="ECO:0000313" key="3">
    <source>
        <dbReference type="Proteomes" id="UP000800082"/>
    </source>
</evidence>
<sequence length="169" mass="18697">MRARRHHAANEAARAALEPEPLHYCRPRRGDTNTNPDYTDVRDETSPLWLAPPGCMGLPATTPTLQNLSHAHLLSLRAGRALAGLVVRDIDTEVARRVMLQPQMWPGVWELMARSVVLESMGLERAEVGLEDGESSDARDSPLQRVAMGSAEPSARTLATATRWLRNEE</sequence>
<dbReference type="EMBL" id="ML979001">
    <property type="protein sequence ID" value="KAF1923807.1"/>
    <property type="molecule type" value="Genomic_DNA"/>
</dbReference>
<reference evidence="2" key="1">
    <citation type="journal article" date="2020" name="Stud. Mycol.">
        <title>101 Dothideomycetes genomes: a test case for predicting lifestyles and emergence of pathogens.</title>
        <authorList>
            <person name="Haridas S."/>
            <person name="Albert R."/>
            <person name="Binder M."/>
            <person name="Bloem J."/>
            <person name="Labutti K."/>
            <person name="Salamov A."/>
            <person name="Andreopoulos B."/>
            <person name="Baker S."/>
            <person name="Barry K."/>
            <person name="Bills G."/>
            <person name="Bluhm B."/>
            <person name="Cannon C."/>
            <person name="Castanera R."/>
            <person name="Culley D."/>
            <person name="Daum C."/>
            <person name="Ezra D."/>
            <person name="Gonzalez J."/>
            <person name="Henrissat B."/>
            <person name="Kuo A."/>
            <person name="Liang C."/>
            <person name="Lipzen A."/>
            <person name="Lutzoni F."/>
            <person name="Magnuson J."/>
            <person name="Mondo S."/>
            <person name="Nolan M."/>
            <person name="Ohm R."/>
            <person name="Pangilinan J."/>
            <person name="Park H.-J."/>
            <person name="Ramirez L."/>
            <person name="Alfaro M."/>
            <person name="Sun H."/>
            <person name="Tritt A."/>
            <person name="Yoshinaga Y."/>
            <person name="Zwiers L.-H."/>
            <person name="Turgeon B."/>
            <person name="Goodwin S."/>
            <person name="Spatafora J."/>
            <person name="Crous P."/>
            <person name="Grigoriev I."/>
        </authorList>
    </citation>
    <scope>NUCLEOTIDE SEQUENCE</scope>
    <source>
        <strain evidence="2">CBS 183.55</strain>
    </source>
</reference>
<evidence type="ECO:0000256" key="1">
    <source>
        <dbReference type="SAM" id="MobiDB-lite"/>
    </source>
</evidence>
<gene>
    <name evidence="2" type="ORF">M421DRAFT_9417</name>
</gene>
<dbReference type="AlphaFoldDB" id="A0A6A5RDL6"/>
<evidence type="ECO:0000313" key="2">
    <source>
        <dbReference type="EMBL" id="KAF1923807.1"/>
    </source>
</evidence>
<dbReference type="Proteomes" id="UP000800082">
    <property type="component" value="Unassembled WGS sequence"/>
</dbReference>